<evidence type="ECO:0000256" key="1">
    <source>
        <dbReference type="SAM" id="MobiDB-lite"/>
    </source>
</evidence>
<accession>A0ABU7AWE2</accession>
<organism evidence="2 3">
    <name type="scientific">Ataeniobius toweri</name>
    <dbReference type="NCBI Taxonomy" id="208326"/>
    <lineage>
        <taxon>Eukaryota</taxon>
        <taxon>Metazoa</taxon>
        <taxon>Chordata</taxon>
        <taxon>Craniata</taxon>
        <taxon>Vertebrata</taxon>
        <taxon>Euteleostomi</taxon>
        <taxon>Actinopterygii</taxon>
        <taxon>Neopterygii</taxon>
        <taxon>Teleostei</taxon>
        <taxon>Neoteleostei</taxon>
        <taxon>Acanthomorphata</taxon>
        <taxon>Ovalentaria</taxon>
        <taxon>Atherinomorphae</taxon>
        <taxon>Cyprinodontiformes</taxon>
        <taxon>Goodeidae</taxon>
        <taxon>Ataeniobius</taxon>
    </lineage>
</organism>
<gene>
    <name evidence="2" type="ORF">ATANTOWER_002462</name>
</gene>
<sequence length="129" mass="13884">MHMSPPVVGVPEAYSPPTQDNKSSNWSWIGGSTAESDRHPGTDLGVGGGTLQNGSVSGESRDVHASGVVWLSINRKIQVRYVELKPASSRQKLLPFLESGALSLVGHVTCWLNVRRVNVNKNPVRPLSS</sequence>
<feature type="region of interest" description="Disordered" evidence="1">
    <location>
        <begin position="1"/>
        <end position="59"/>
    </location>
</feature>
<name>A0ABU7AWE2_9TELE</name>
<dbReference type="Proteomes" id="UP001345963">
    <property type="component" value="Unassembled WGS sequence"/>
</dbReference>
<proteinExistence type="predicted"/>
<reference evidence="2 3" key="1">
    <citation type="submission" date="2021-07" db="EMBL/GenBank/DDBJ databases">
        <authorList>
            <person name="Palmer J.M."/>
        </authorList>
    </citation>
    <scope>NUCLEOTIDE SEQUENCE [LARGE SCALE GENOMIC DNA]</scope>
    <source>
        <strain evidence="2 3">AT_MEX2019</strain>
        <tissue evidence="2">Muscle</tissue>
    </source>
</reference>
<comment type="caution">
    <text evidence="2">The sequence shown here is derived from an EMBL/GenBank/DDBJ whole genome shotgun (WGS) entry which is preliminary data.</text>
</comment>
<keyword evidence="3" id="KW-1185">Reference proteome</keyword>
<dbReference type="EMBL" id="JAHUTI010030754">
    <property type="protein sequence ID" value="MED6242288.1"/>
    <property type="molecule type" value="Genomic_DNA"/>
</dbReference>
<feature type="compositionally biased region" description="Polar residues" evidence="1">
    <location>
        <begin position="16"/>
        <end position="27"/>
    </location>
</feature>
<protein>
    <submittedName>
        <fullName evidence="2">Uncharacterized protein</fullName>
    </submittedName>
</protein>
<evidence type="ECO:0000313" key="2">
    <source>
        <dbReference type="EMBL" id="MED6242288.1"/>
    </source>
</evidence>
<evidence type="ECO:0000313" key="3">
    <source>
        <dbReference type="Proteomes" id="UP001345963"/>
    </source>
</evidence>